<keyword evidence="4" id="KW-0812">Transmembrane</keyword>
<comment type="subcellular location">
    <subcellularLocation>
        <location evidence="1">Cell outer membrane</location>
        <topology evidence="1">Multi-pass membrane protein</topology>
    </subcellularLocation>
</comment>
<evidence type="ECO:0000256" key="6">
    <source>
        <dbReference type="ARBA" id="ARBA00023136"/>
    </source>
</evidence>
<evidence type="ECO:0000256" key="5">
    <source>
        <dbReference type="ARBA" id="ARBA00022729"/>
    </source>
</evidence>
<evidence type="ECO:0000256" key="4">
    <source>
        <dbReference type="ARBA" id="ARBA00022692"/>
    </source>
</evidence>
<keyword evidence="5 8" id="KW-0732">Signal</keyword>
<dbReference type="Proteomes" id="UP000244956">
    <property type="component" value="Unassembled WGS sequence"/>
</dbReference>
<comment type="similarity">
    <text evidence="2">Belongs to the OmpP1/FadL family.</text>
</comment>
<dbReference type="SUPFAM" id="SSF56935">
    <property type="entry name" value="Porins"/>
    <property type="match status" value="1"/>
</dbReference>
<name>A0A2U2BCK9_9BACT</name>
<keyword evidence="7" id="KW-0998">Cell outer membrane</keyword>
<dbReference type="RefSeq" id="WP_109263169.1">
    <property type="nucleotide sequence ID" value="NZ_QEWP01000002.1"/>
</dbReference>
<dbReference type="GO" id="GO:0009279">
    <property type="term" value="C:cell outer membrane"/>
    <property type="evidence" value="ECO:0007669"/>
    <property type="project" value="UniProtKB-SubCell"/>
</dbReference>
<sequence length="534" mass="60055">MKLNKHRILTATFLAFIFTSFVTAQTIDEAIKYSLTQPTGTARSIALGGAMGALGGDYSAITINPAGIAVYRSSEFSFTPSLIFNQTDSWYDRAADNISYSSNTASSDKFSFPVNQISYVGTLKSMREIDRGVVSSHFAIGYNRTQNYNRETFIQGNNIQSSFLDEFVDIANNSGLTPFYTQLAYNAFLLDPVSEDENNGYFNAFEYLDNGTPLWGPDNGLNQRRVIDESGYSGDFNITYGINISNKLLLGGTLSLATLNYEKKYEHYEEVAPSENQWTYLNNYSFSENLSTNGTGINLKLGAIFKPINSVRIGASFKTPTFYSINEEYWTEINIPKSFADQNTEGKTQFESDYGDYSYNFRTPYQATGSFAYIFGTKGLISIDYEYTDFANMNFKSKQAVTNDITALEDLNNQISDVYKPTHNIRIGAEYKLLPTIALRAGAASFQSPYKNQLIINKEDGTSEKFDFENEKYDITGGIGFMHQNMSIDISYLYRNISYINSLYYAPHVSDESQYPAKITSTDHQLAVTLGWRF</sequence>
<dbReference type="AlphaFoldDB" id="A0A2U2BCK9"/>
<organism evidence="9 10">
    <name type="scientific">Marinilabilia rubra</name>
    <dbReference type="NCBI Taxonomy" id="2162893"/>
    <lineage>
        <taxon>Bacteria</taxon>
        <taxon>Pseudomonadati</taxon>
        <taxon>Bacteroidota</taxon>
        <taxon>Bacteroidia</taxon>
        <taxon>Marinilabiliales</taxon>
        <taxon>Marinilabiliaceae</taxon>
        <taxon>Marinilabilia</taxon>
    </lineage>
</organism>
<evidence type="ECO:0000256" key="7">
    <source>
        <dbReference type="ARBA" id="ARBA00023237"/>
    </source>
</evidence>
<feature type="signal peptide" evidence="8">
    <location>
        <begin position="1"/>
        <end position="24"/>
    </location>
</feature>
<evidence type="ECO:0000256" key="3">
    <source>
        <dbReference type="ARBA" id="ARBA00022452"/>
    </source>
</evidence>
<feature type="chain" id="PRO_5015713325" evidence="8">
    <location>
        <begin position="25"/>
        <end position="534"/>
    </location>
</feature>
<keyword evidence="10" id="KW-1185">Reference proteome</keyword>
<evidence type="ECO:0000256" key="2">
    <source>
        <dbReference type="ARBA" id="ARBA00008163"/>
    </source>
</evidence>
<accession>A0A2U2BCK9</accession>
<proteinExistence type="inferred from homology"/>
<evidence type="ECO:0000313" key="10">
    <source>
        <dbReference type="Proteomes" id="UP000244956"/>
    </source>
</evidence>
<dbReference type="EMBL" id="QEWP01000002">
    <property type="protein sequence ID" value="PWE00798.1"/>
    <property type="molecule type" value="Genomic_DNA"/>
</dbReference>
<gene>
    <name evidence="9" type="ORF">DDZ16_04180</name>
</gene>
<dbReference type="PANTHER" id="PTHR35093:SF8">
    <property type="entry name" value="OUTER MEMBRANE PROTEIN NMB0088-RELATED"/>
    <property type="match status" value="1"/>
</dbReference>
<protein>
    <submittedName>
        <fullName evidence="9">Hydrocarbon degradation protein</fullName>
    </submittedName>
</protein>
<dbReference type="OrthoDB" id="9765571at2"/>
<evidence type="ECO:0000256" key="1">
    <source>
        <dbReference type="ARBA" id="ARBA00004571"/>
    </source>
</evidence>
<evidence type="ECO:0000313" key="9">
    <source>
        <dbReference type="EMBL" id="PWE00798.1"/>
    </source>
</evidence>
<reference evidence="9 10" key="1">
    <citation type="submission" date="2018-05" db="EMBL/GenBank/DDBJ databases">
        <title>Marinilabilia rubrum sp. nov., isolated from saltern sediment.</title>
        <authorList>
            <person name="Zhang R."/>
        </authorList>
    </citation>
    <scope>NUCLEOTIDE SEQUENCE [LARGE SCALE GENOMIC DNA]</scope>
    <source>
        <strain evidence="9 10">WTE16</strain>
    </source>
</reference>
<comment type="caution">
    <text evidence="9">The sequence shown here is derived from an EMBL/GenBank/DDBJ whole genome shotgun (WGS) entry which is preliminary data.</text>
</comment>
<keyword evidence="6" id="KW-0472">Membrane</keyword>
<dbReference type="Gene3D" id="2.40.160.60">
    <property type="entry name" value="Outer membrane protein transport protein (OMPP1/FadL/TodX)"/>
    <property type="match status" value="1"/>
</dbReference>
<evidence type="ECO:0000256" key="8">
    <source>
        <dbReference type="SAM" id="SignalP"/>
    </source>
</evidence>
<dbReference type="PANTHER" id="PTHR35093">
    <property type="entry name" value="OUTER MEMBRANE PROTEIN NMB0088-RELATED"/>
    <property type="match status" value="1"/>
</dbReference>
<dbReference type="GO" id="GO:0015483">
    <property type="term" value="F:long-chain fatty acid transporting porin activity"/>
    <property type="evidence" value="ECO:0007669"/>
    <property type="project" value="TreeGrafter"/>
</dbReference>
<dbReference type="InterPro" id="IPR005017">
    <property type="entry name" value="OMPP1/FadL/TodX"/>
</dbReference>
<keyword evidence="3" id="KW-1134">Transmembrane beta strand</keyword>